<dbReference type="SUPFAM" id="SSF109854">
    <property type="entry name" value="DinB/YfiT-like putative metalloenzymes"/>
    <property type="match status" value="1"/>
</dbReference>
<keyword evidence="2" id="KW-1185">Reference proteome</keyword>
<dbReference type="AlphaFoldDB" id="A0A2K9PR82"/>
<protein>
    <submittedName>
        <fullName evidence="1">DUF1572 domain-containing protein</fullName>
    </submittedName>
</protein>
<proteinExistence type="predicted"/>
<accession>A0A2K9PR82</accession>
<organism evidence="1 2">
    <name type="scientific">Flavivirga eckloniae</name>
    <dbReference type="NCBI Taxonomy" id="1803846"/>
    <lineage>
        <taxon>Bacteria</taxon>
        <taxon>Pseudomonadati</taxon>
        <taxon>Bacteroidota</taxon>
        <taxon>Flavobacteriia</taxon>
        <taxon>Flavobacteriales</taxon>
        <taxon>Flavobacteriaceae</taxon>
        <taxon>Flavivirga</taxon>
    </lineage>
</organism>
<dbReference type="Gene3D" id="1.20.120.450">
    <property type="entry name" value="dinb family like domain"/>
    <property type="match status" value="1"/>
</dbReference>
<evidence type="ECO:0000313" key="2">
    <source>
        <dbReference type="Proteomes" id="UP000235826"/>
    </source>
</evidence>
<gene>
    <name evidence="1" type="ORF">C1H87_12855</name>
</gene>
<name>A0A2K9PR82_9FLAO</name>
<dbReference type="EMBL" id="CP025791">
    <property type="protein sequence ID" value="AUP79549.1"/>
    <property type="molecule type" value="Genomic_DNA"/>
</dbReference>
<evidence type="ECO:0000313" key="1">
    <source>
        <dbReference type="EMBL" id="AUP79549.1"/>
    </source>
</evidence>
<dbReference type="OrthoDB" id="9814103at2"/>
<dbReference type="InterPro" id="IPR034660">
    <property type="entry name" value="DinB/YfiT-like"/>
</dbReference>
<reference evidence="1 2" key="1">
    <citation type="submission" date="2018-01" db="EMBL/GenBank/DDBJ databases">
        <title>Complete genome sequence of Flavivirga eckloniae ECD14 isolated from seaweed Ecklonia cava.</title>
        <authorList>
            <person name="Lee J.H."/>
            <person name="Baik K.S."/>
            <person name="Seong C.N."/>
        </authorList>
    </citation>
    <scope>NUCLEOTIDE SEQUENCE [LARGE SCALE GENOMIC DNA]</scope>
    <source>
        <strain evidence="1 2">ECD14</strain>
    </source>
</reference>
<dbReference type="Proteomes" id="UP000235826">
    <property type="component" value="Chromosome"/>
</dbReference>
<dbReference type="KEGG" id="fek:C1H87_12855"/>
<sequence length="160" mass="18727">MELTELLISRLKEVLTEGKWVSGTNFKEQIFDLDWKEAIQEVDSLNSIADLTFHVSYYIAGVTNVLEGGSLDIRDKYSFDYPPIESHEDWRNLVNKFCTDSEKFISLVENMTKEQLFEPFVDEKYGNYHRNIDVMIEHTYYHLGQVMLIKKMIKATTNDA</sequence>